<name>A0A9D1IE30_9FIRM</name>
<dbReference type="Pfam" id="PF02525">
    <property type="entry name" value="Flavodoxin_2"/>
    <property type="match status" value="1"/>
</dbReference>
<evidence type="ECO:0000313" key="3">
    <source>
        <dbReference type="Proteomes" id="UP000824071"/>
    </source>
</evidence>
<comment type="caution">
    <text evidence="2">The sequence shown here is derived from an EMBL/GenBank/DDBJ whole genome shotgun (WGS) entry which is preliminary data.</text>
</comment>
<accession>A0A9D1IE30</accession>
<dbReference type="EMBL" id="DVMW01000018">
    <property type="protein sequence ID" value="HIU35358.1"/>
    <property type="molecule type" value="Genomic_DNA"/>
</dbReference>
<proteinExistence type="predicted"/>
<reference evidence="2" key="1">
    <citation type="submission" date="2020-10" db="EMBL/GenBank/DDBJ databases">
        <authorList>
            <person name="Gilroy R."/>
        </authorList>
    </citation>
    <scope>NUCLEOTIDE SEQUENCE</scope>
    <source>
        <strain evidence="2">ChiGjej1B1-19959</strain>
    </source>
</reference>
<dbReference type="PANTHER" id="PTHR43741">
    <property type="entry name" value="FMN-DEPENDENT NADH-AZOREDUCTASE 1"/>
    <property type="match status" value="1"/>
</dbReference>
<reference evidence="2" key="2">
    <citation type="journal article" date="2021" name="PeerJ">
        <title>Extensive microbial diversity within the chicken gut microbiome revealed by metagenomics and culture.</title>
        <authorList>
            <person name="Gilroy R."/>
            <person name="Ravi A."/>
            <person name="Getino M."/>
            <person name="Pursley I."/>
            <person name="Horton D.L."/>
            <person name="Alikhan N.F."/>
            <person name="Baker D."/>
            <person name="Gharbi K."/>
            <person name="Hall N."/>
            <person name="Watson M."/>
            <person name="Adriaenssens E.M."/>
            <person name="Foster-Nyarko E."/>
            <person name="Jarju S."/>
            <person name="Secka A."/>
            <person name="Antonio M."/>
            <person name="Oren A."/>
            <person name="Chaudhuri R.R."/>
            <person name="La Ragione R."/>
            <person name="Hildebrand F."/>
            <person name="Pallen M.J."/>
        </authorList>
    </citation>
    <scope>NUCLEOTIDE SEQUENCE</scope>
    <source>
        <strain evidence="2">ChiGjej1B1-19959</strain>
    </source>
</reference>
<dbReference type="InterPro" id="IPR029039">
    <property type="entry name" value="Flavoprotein-like_sf"/>
</dbReference>
<feature type="domain" description="Flavodoxin-like fold" evidence="1">
    <location>
        <begin position="5"/>
        <end position="186"/>
    </location>
</feature>
<dbReference type="Gene3D" id="3.40.50.360">
    <property type="match status" value="1"/>
</dbReference>
<dbReference type="AlphaFoldDB" id="A0A9D1IE30"/>
<protein>
    <submittedName>
        <fullName evidence="2">NAD(P)H-dependent oxidoreductase</fullName>
    </submittedName>
</protein>
<organism evidence="2 3">
    <name type="scientific">Candidatus Fimenecus excrementigallinarum</name>
    <dbReference type="NCBI Taxonomy" id="2840816"/>
    <lineage>
        <taxon>Bacteria</taxon>
        <taxon>Bacillati</taxon>
        <taxon>Bacillota</taxon>
        <taxon>Clostridia</taxon>
        <taxon>Candidatus Fimenecus</taxon>
    </lineage>
</organism>
<dbReference type="InterPro" id="IPR050104">
    <property type="entry name" value="FMN-dep_NADH:Q_OxRdtase_AzoR1"/>
</dbReference>
<evidence type="ECO:0000313" key="2">
    <source>
        <dbReference type="EMBL" id="HIU35358.1"/>
    </source>
</evidence>
<sequence>MAKKDVLFLDACVRGPRSRTLQLANRFLERLPNAEIRRVRLDTLGLLPLDRERLLTRDRLLREGKTDDEFFDLAKEFRRAQWLVVAAPYWDLSFPSLLKLYFENVTCSGVTFSYDQSGRPVSLCNAERLVYITTAGGPIGENDHGFAYVRAVCEQFFGVRQSFCIAAEGLDVIGNRPEEILRNAETSFEAALADD</sequence>
<gene>
    <name evidence="2" type="ORF">IAC53_01955</name>
</gene>
<dbReference type="Proteomes" id="UP000824071">
    <property type="component" value="Unassembled WGS sequence"/>
</dbReference>
<dbReference type="PANTHER" id="PTHR43741:SF4">
    <property type="entry name" value="FMN-DEPENDENT NADH:QUINONE OXIDOREDUCTASE"/>
    <property type="match status" value="1"/>
</dbReference>
<dbReference type="SUPFAM" id="SSF52218">
    <property type="entry name" value="Flavoproteins"/>
    <property type="match status" value="1"/>
</dbReference>
<evidence type="ECO:0000259" key="1">
    <source>
        <dbReference type="Pfam" id="PF02525"/>
    </source>
</evidence>
<dbReference type="InterPro" id="IPR003680">
    <property type="entry name" value="Flavodoxin_fold"/>
</dbReference>